<accession>A0A563UBX9</accession>
<comment type="caution">
    <text evidence="1">The sequence shown here is derived from an EMBL/GenBank/DDBJ whole genome shotgun (WGS) entry which is preliminary data.</text>
</comment>
<dbReference type="AlphaFoldDB" id="A0A563UBX9"/>
<sequence length="127" mass="15197">MEKHYGQIVEFQVRKNGYSLTDLAIELSVNRRTIYNYFENKFLKTEVIFKIGCIIRHDFSIEFPELFTKEDFVLHNNRKHFARQLNRAHSKAIVDDPWKDKYLNLLEAYNQVLLNKLNKTATIEKCL</sequence>
<dbReference type="EMBL" id="VOEJ01000005">
    <property type="protein sequence ID" value="TWR28865.1"/>
    <property type="molecule type" value="Genomic_DNA"/>
</dbReference>
<proteinExistence type="predicted"/>
<evidence type="ECO:0000313" key="1">
    <source>
        <dbReference type="EMBL" id="TWR28865.1"/>
    </source>
</evidence>
<protein>
    <submittedName>
        <fullName evidence="1">Uncharacterized protein</fullName>
    </submittedName>
</protein>
<evidence type="ECO:0000313" key="2">
    <source>
        <dbReference type="Proteomes" id="UP000320042"/>
    </source>
</evidence>
<gene>
    <name evidence="1" type="ORF">FPZ43_11380</name>
</gene>
<organism evidence="1 2">
    <name type="scientific">Mucilaginibacter pallidiroseus</name>
    <dbReference type="NCBI Taxonomy" id="2599295"/>
    <lineage>
        <taxon>Bacteria</taxon>
        <taxon>Pseudomonadati</taxon>
        <taxon>Bacteroidota</taxon>
        <taxon>Sphingobacteriia</taxon>
        <taxon>Sphingobacteriales</taxon>
        <taxon>Sphingobacteriaceae</taxon>
        <taxon>Mucilaginibacter</taxon>
    </lineage>
</organism>
<reference evidence="1 2" key="1">
    <citation type="submission" date="2019-07" db="EMBL/GenBank/DDBJ databases">
        <authorList>
            <person name="Kim J."/>
        </authorList>
    </citation>
    <scope>NUCLEOTIDE SEQUENCE [LARGE SCALE GENOMIC DNA]</scope>
    <source>
        <strain evidence="2">dk17</strain>
    </source>
</reference>
<name>A0A563UBX9_9SPHI</name>
<dbReference type="Proteomes" id="UP000320042">
    <property type="component" value="Unassembled WGS sequence"/>
</dbReference>
<dbReference type="RefSeq" id="WP_146382050.1">
    <property type="nucleotide sequence ID" value="NZ_VOEJ01000005.1"/>
</dbReference>
<dbReference type="OrthoDB" id="981159at2"/>
<keyword evidence="2" id="KW-1185">Reference proteome</keyword>